<name>H0R432_9ACTN</name>
<sequence>MNLRKTAAAAAIVGAAVFGVAACSNSEEASDATGTTPSVITDSSTTSAAASELSAADAQATLRKAIDPKTSSADLDAVVDTTNSGTKAALQLFAKGASMGGYTPEIFTVKSVAADGADKAVATVSVASPHAPQPVDIKLTYVKTADGAWKLSADAVAQLSSMAGGHGH</sequence>
<feature type="signal peptide" evidence="3">
    <location>
        <begin position="1"/>
        <end position="21"/>
    </location>
</feature>
<dbReference type="STRING" id="1077974.GOEFS_096_00100"/>
<feature type="domain" description="Low molecular weight antigen MTB12-like C-terminal" evidence="4">
    <location>
        <begin position="54"/>
        <end position="165"/>
    </location>
</feature>
<dbReference type="InterPro" id="IPR058644">
    <property type="entry name" value="Mtb12-like_C"/>
</dbReference>
<reference evidence="5 6" key="1">
    <citation type="submission" date="2011-12" db="EMBL/GenBank/DDBJ databases">
        <title>Whole genome shotgun sequence of Gordonia effusa NBRC 100432.</title>
        <authorList>
            <person name="Yoshida I."/>
            <person name="Takarada H."/>
            <person name="Hosoyama A."/>
            <person name="Tsuchikane K."/>
            <person name="Katsumata H."/>
            <person name="Yamazaki S."/>
            <person name="Fujita N."/>
        </authorList>
    </citation>
    <scope>NUCLEOTIDE SEQUENCE [LARGE SCALE GENOMIC DNA]</scope>
    <source>
        <strain evidence="5 6">NBRC 100432</strain>
    </source>
</reference>
<dbReference type="RefSeq" id="WP_007319168.1">
    <property type="nucleotide sequence ID" value="NZ_BAEH01000096.1"/>
</dbReference>
<organism evidence="5 6">
    <name type="scientific">Gordonia effusa NBRC 100432</name>
    <dbReference type="NCBI Taxonomy" id="1077974"/>
    <lineage>
        <taxon>Bacteria</taxon>
        <taxon>Bacillati</taxon>
        <taxon>Actinomycetota</taxon>
        <taxon>Actinomycetes</taxon>
        <taxon>Mycobacteriales</taxon>
        <taxon>Gordoniaceae</taxon>
        <taxon>Gordonia</taxon>
    </lineage>
</organism>
<evidence type="ECO:0000259" key="4">
    <source>
        <dbReference type="Pfam" id="PF26580"/>
    </source>
</evidence>
<dbReference type="Proteomes" id="UP000035034">
    <property type="component" value="Unassembled WGS sequence"/>
</dbReference>
<comment type="similarity">
    <text evidence="2">Belongs to the MTB12 family.</text>
</comment>
<evidence type="ECO:0000256" key="2">
    <source>
        <dbReference type="ARBA" id="ARBA00093774"/>
    </source>
</evidence>
<proteinExistence type="inferred from homology"/>
<dbReference type="OrthoDB" id="4381452at2"/>
<dbReference type="AlphaFoldDB" id="H0R432"/>
<feature type="chain" id="PRO_5038826810" description="Low molecular weight antigen MTB12-like C-terminal domain-containing protein" evidence="3">
    <location>
        <begin position="22"/>
        <end position="168"/>
    </location>
</feature>
<dbReference type="Pfam" id="PF26580">
    <property type="entry name" value="Mtb12_C"/>
    <property type="match status" value="1"/>
</dbReference>
<evidence type="ECO:0000256" key="3">
    <source>
        <dbReference type="SAM" id="SignalP"/>
    </source>
</evidence>
<evidence type="ECO:0000313" key="6">
    <source>
        <dbReference type="Proteomes" id="UP000035034"/>
    </source>
</evidence>
<evidence type="ECO:0000313" key="5">
    <source>
        <dbReference type="EMBL" id="GAB19833.1"/>
    </source>
</evidence>
<dbReference type="eggNOG" id="ENOG502ZR64">
    <property type="taxonomic scope" value="Bacteria"/>
</dbReference>
<comment type="caution">
    <text evidence="5">The sequence shown here is derived from an EMBL/GenBank/DDBJ whole genome shotgun (WGS) entry which is preliminary data.</text>
</comment>
<evidence type="ECO:0000256" key="1">
    <source>
        <dbReference type="ARBA" id="ARBA00022729"/>
    </source>
</evidence>
<keyword evidence="6" id="KW-1185">Reference proteome</keyword>
<dbReference type="EMBL" id="BAEH01000096">
    <property type="protein sequence ID" value="GAB19833.1"/>
    <property type="molecule type" value="Genomic_DNA"/>
</dbReference>
<gene>
    <name evidence="5" type="ORF">GOEFS_096_00100</name>
</gene>
<protein>
    <recommendedName>
        <fullName evidence="4">Low molecular weight antigen MTB12-like C-terminal domain-containing protein</fullName>
    </recommendedName>
</protein>
<dbReference type="PROSITE" id="PS51257">
    <property type="entry name" value="PROKAR_LIPOPROTEIN"/>
    <property type="match status" value="1"/>
</dbReference>
<accession>H0R432</accession>
<keyword evidence="1 3" id="KW-0732">Signal</keyword>